<dbReference type="GO" id="GO:0003697">
    <property type="term" value="F:single-stranded DNA binding"/>
    <property type="evidence" value="ECO:0007669"/>
    <property type="project" value="UniProtKB-UniRule"/>
</dbReference>
<evidence type="ECO:0000313" key="5">
    <source>
        <dbReference type="EMBL" id="OGB73658.1"/>
    </source>
</evidence>
<dbReference type="PROSITE" id="PS51257">
    <property type="entry name" value="PROKAR_LIPOPROTEIN"/>
    <property type="match status" value="1"/>
</dbReference>
<dbReference type="InterPro" id="IPR000424">
    <property type="entry name" value="Primosome_PriB/ssb"/>
</dbReference>
<comment type="caution">
    <text evidence="2">Lacks conserved residue(s) required for the propagation of feature annotation.</text>
</comment>
<dbReference type="NCBIfam" id="TIGR00621">
    <property type="entry name" value="ssb"/>
    <property type="match status" value="1"/>
</dbReference>
<comment type="caution">
    <text evidence="5">The sequence shown here is derived from an EMBL/GenBank/DDBJ whole genome shotgun (WGS) entry which is preliminary data.</text>
</comment>
<protein>
    <recommendedName>
        <fullName evidence="2 3">Single-stranded DNA-binding protein</fullName>
        <shortName evidence="2">SSB</shortName>
    </recommendedName>
</protein>
<dbReference type="HAMAP" id="MF_00984">
    <property type="entry name" value="SSB"/>
    <property type="match status" value="1"/>
</dbReference>
<dbReference type="AlphaFoldDB" id="A0A1F4NQU6"/>
<name>A0A1F4NQU6_UNCK3</name>
<gene>
    <name evidence="5" type="ORF">A3K51_02345</name>
</gene>
<dbReference type="InterPro" id="IPR012340">
    <property type="entry name" value="NA-bd_OB-fold"/>
</dbReference>
<reference evidence="5 6" key="1">
    <citation type="journal article" date="2016" name="Nat. Commun.">
        <title>Thousands of microbial genomes shed light on interconnected biogeochemical processes in an aquifer system.</title>
        <authorList>
            <person name="Anantharaman K."/>
            <person name="Brown C.T."/>
            <person name="Hug L.A."/>
            <person name="Sharon I."/>
            <person name="Castelle C.J."/>
            <person name="Probst A.J."/>
            <person name="Thomas B.C."/>
            <person name="Singh A."/>
            <person name="Wilkins M.J."/>
            <person name="Karaoz U."/>
            <person name="Brodie E.L."/>
            <person name="Williams K.H."/>
            <person name="Hubbard S.S."/>
            <person name="Banfield J.F."/>
        </authorList>
    </citation>
    <scope>NUCLEOTIDE SEQUENCE [LARGE SCALE GENOMIC DNA]</scope>
</reference>
<dbReference type="PROSITE" id="PS50935">
    <property type="entry name" value="SSB"/>
    <property type="match status" value="1"/>
</dbReference>
<feature type="region of interest" description="Disordered" evidence="4">
    <location>
        <begin position="109"/>
        <end position="159"/>
    </location>
</feature>
<comment type="subunit">
    <text evidence="2">Homotetramer.</text>
</comment>
<accession>A0A1F4NQU6</accession>
<dbReference type="SUPFAM" id="SSF50249">
    <property type="entry name" value="Nucleic acid-binding proteins"/>
    <property type="match status" value="1"/>
</dbReference>
<dbReference type="InterPro" id="IPR011344">
    <property type="entry name" value="ssDNA-bd"/>
</dbReference>
<evidence type="ECO:0000256" key="4">
    <source>
        <dbReference type="SAM" id="MobiDB-lite"/>
    </source>
</evidence>
<dbReference type="PANTHER" id="PTHR10302:SF27">
    <property type="entry name" value="SINGLE-STRANDED DNA-BINDING PROTEIN"/>
    <property type="match status" value="1"/>
</dbReference>
<evidence type="ECO:0000256" key="1">
    <source>
        <dbReference type="ARBA" id="ARBA00023125"/>
    </source>
</evidence>
<dbReference type="Pfam" id="PF00436">
    <property type="entry name" value="SSB"/>
    <property type="match status" value="1"/>
</dbReference>
<dbReference type="EMBL" id="METD01000001">
    <property type="protein sequence ID" value="OGB73658.1"/>
    <property type="molecule type" value="Genomic_DNA"/>
</dbReference>
<dbReference type="PANTHER" id="PTHR10302">
    <property type="entry name" value="SINGLE-STRANDED DNA-BINDING PROTEIN"/>
    <property type="match status" value="1"/>
</dbReference>
<evidence type="ECO:0000313" key="6">
    <source>
        <dbReference type="Proteomes" id="UP000178085"/>
    </source>
</evidence>
<dbReference type="CDD" id="cd04496">
    <property type="entry name" value="SSB_OBF"/>
    <property type="match status" value="1"/>
</dbReference>
<dbReference type="Gene3D" id="2.40.50.140">
    <property type="entry name" value="Nucleic acid-binding proteins"/>
    <property type="match status" value="1"/>
</dbReference>
<dbReference type="Proteomes" id="UP000178085">
    <property type="component" value="Unassembled WGS sequence"/>
</dbReference>
<feature type="compositionally biased region" description="Acidic residues" evidence="4">
    <location>
        <begin position="148"/>
        <end position="159"/>
    </location>
</feature>
<dbReference type="GO" id="GO:0009295">
    <property type="term" value="C:nucleoid"/>
    <property type="evidence" value="ECO:0007669"/>
    <property type="project" value="TreeGrafter"/>
</dbReference>
<evidence type="ECO:0000256" key="2">
    <source>
        <dbReference type="HAMAP-Rule" id="MF_00984"/>
    </source>
</evidence>
<dbReference type="GO" id="GO:0006260">
    <property type="term" value="P:DNA replication"/>
    <property type="evidence" value="ECO:0007669"/>
    <property type="project" value="InterPro"/>
</dbReference>
<evidence type="ECO:0000256" key="3">
    <source>
        <dbReference type="RuleBase" id="RU000524"/>
    </source>
</evidence>
<keyword evidence="1 2" id="KW-0238">DNA-binding</keyword>
<sequence>MRDINKVILIGNLTRDPEIRTTATGQTVASFAVACNRSWNDAQGMRVDAVEYIDIVAWGKLAEIVGQIYKKGRRTYVEGRLQTRSWDGQDGIKRYKTEVIASELLLQDSQRSGEMSPEPTAHPATAFGEVPQPAVIAADNAPTTPATSDDEINIEDIPF</sequence>
<proteinExistence type="inferred from homology"/>
<organism evidence="5 6">
    <name type="scientific">candidate division Kazan bacterium RIFCSPLOWO2_01_FULL_45_19</name>
    <dbReference type="NCBI Taxonomy" id="1798538"/>
    <lineage>
        <taxon>Bacteria</taxon>
        <taxon>Bacteria division Kazan-3B-28</taxon>
    </lineage>
</organism>